<dbReference type="AlphaFoldDB" id="A0A369YL56"/>
<dbReference type="Proteomes" id="UP000253872">
    <property type="component" value="Unassembled WGS sequence"/>
</dbReference>
<gene>
    <name evidence="1" type="ORF">DPV93_00940</name>
</gene>
<comment type="caution">
    <text evidence="1">The sequence shown here is derived from an EMBL/GenBank/DDBJ whole genome shotgun (WGS) entry which is preliminary data.</text>
</comment>
<proteinExistence type="predicted"/>
<reference evidence="1 2" key="1">
    <citation type="submission" date="2018-05" db="EMBL/GenBank/DDBJ databases">
        <title>Draft Genome Sequences for a Diverse set of 7 Haemophilus Species.</title>
        <authorList>
            <person name="Nichols M."/>
            <person name="Topaz N."/>
            <person name="Wang X."/>
            <person name="Wang X."/>
            <person name="Boxrud D."/>
        </authorList>
    </citation>
    <scope>NUCLEOTIDE SEQUENCE [LARGE SCALE GENOMIC DNA]</scope>
    <source>
        <strain evidence="1 2">C2002001239</strain>
    </source>
</reference>
<dbReference type="RefSeq" id="WP_111401474.1">
    <property type="nucleotide sequence ID" value="NZ_QEPN01000001.1"/>
</dbReference>
<name>A0A369YL56_9PAST</name>
<accession>A0A369YL56</accession>
<evidence type="ECO:0000313" key="2">
    <source>
        <dbReference type="Proteomes" id="UP000253872"/>
    </source>
</evidence>
<evidence type="ECO:0008006" key="3">
    <source>
        <dbReference type="Google" id="ProtNLM"/>
    </source>
</evidence>
<sequence length="251" mass="28351">MTVTFNKDGFAETSGEITVYCTDNNNIFSHSTTEFVSEGGSLSAGSYLDEPPQPKQGFVIVRADNNWQYQADHRGTYYSKETGEKVEHTALGGLPENLTALAPLAEPCKWNGTTWVKDEAKIADNFTKKQTHLIANIDEHAAKIYSTWTRFESEYRERQAAAEAYKSANYEGECSRYITDFAQRARLDNKTATNLILTQAAGLEKLQVELANQRMRKYELKAPNLTLEQLQSIHDDIIKQMDNLMEAYQNG</sequence>
<protein>
    <recommendedName>
        <fullName evidence="3">Tail fiber assembly protein</fullName>
    </recommendedName>
</protein>
<dbReference type="EMBL" id="QEPN01000001">
    <property type="protein sequence ID" value="RDE73757.1"/>
    <property type="molecule type" value="Genomic_DNA"/>
</dbReference>
<organism evidence="1 2">
    <name type="scientific">Haemophilus sputorum</name>
    <dbReference type="NCBI Taxonomy" id="1078480"/>
    <lineage>
        <taxon>Bacteria</taxon>
        <taxon>Pseudomonadati</taxon>
        <taxon>Pseudomonadota</taxon>
        <taxon>Gammaproteobacteria</taxon>
        <taxon>Pasteurellales</taxon>
        <taxon>Pasteurellaceae</taxon>
        <taxon>Haemophilus</taxon>
    </lineage>
</organism>
<evidence type="ECO:0000313" key="1">
    <source>
        <dbReference type="EMBL" id="RDE73757.1"/>
    </source>
</evidence>